<proteinExistence type="predicted"/>
<dbReference type="Proteomes" id="UP001303473">
    <property type="component" value="Unassembled WGS sequence"/>
</dbReference>
<gene>
    <name evidence="1" type="ORF">QBC46DRAFT_386141</name>
</gene>
<accession>A0AAN6N8K2</accession>
<comment type="caution">
    <text evidence="1">The sequence shown here is derived from an EMBL/GenBank/DDBJ whole genome shotgun (WGS) entry which is preliminary data.</text>
</comment>
<protein>
    <recommendedName>
        <fullName evidence="3">Fungal N-terminal domain-containing protein</fullName>
    </recommendedName>
</protein>
<dbReference type="AlphaFoldDB" id="A0AAN6N8K2"/>
<name>A0AAN6N8K2_9PEZI</name>
<evidence type="ECO:0000313" key="2">
    <source>
        <dbReference type="Proteomes" id="UP001303473"/>
    </source>
</evidence>
<organism evidence="1 2">
    <name type="scientific">Diplogelasinospora grovesii</name>
    <dbReference type="NCBI Taxonomy" id="303347"/>
    <lineage>
        <taxon>Eukaryota</taxon>
        <taxon>Fungi</taxon>
        <taxon>Dikarya</taxon>
        <taxon>Ascomycota</taxon>
        <taxon>Pezizomycotina</taxon>
        <taxon>Sordariomycetes</taxon>
        <taxon>Sordariomycetidae</taxon>
        <taxon>Sordariales</taxon>
        <taxon>Diplogelasinosporaceae</taxon>
        <taxon>Diplogelasinospora</taxon>
    </lineage>
</organism>
<evidence type="ECO:0008006" key="3">
    <source>
        <dbReference type="Google" id="ProtNLM"/>
    </source>
</evidence>
<evidence type="ECO:0000313" key="1">
    <source>
        <dbReference type="EMBL" id="KAK3940168.1"/>
    </source>
</evidence>
<keyword evidence="2" id="KW-1185">Reference proteome</keyword>
<sequence length="156" mass="16860">MDPITVLSVVGKCFSLAGSILAASKAIKDFAKDVKDATKDLDAIANELGALSPLLSTIANNLSTPTGASRNVSEAMLSGLLGVFHGCQQTISEIEGNITKYRETKIWTSSKWALYGKDETKKSLVDLERYKSALGIGLHVFNMYEVLSIISLWLGY</sequence>
<reference evidence="2" key="1">
    <citation type="journal article" date="2023" name="Mol. Phylogenet. Evol.">
        <title>Genome-scale phylogeny and comparative genomics of the fungal order Sordariales.</title>
        <authorList>
            <person name="Hensen N."/>
            <person name="Bonometti L."/>
            <person name="Westerberg I."/>
            <person name="Brannstrom I.O."/>
            <person name="Guillou S."/>
            <person name="Cros-Aarteil S."/>
            <person name="Calhoun S."/>
            <person name="Haridas S."/>
            <person name="Kuo A."/>
            <person name="Mondo S."/>
            <person name="Pangilinan J."/>
            <person name="Riley R."/>
            <person name="LaButti K."/>
            <person name="Andreopoulos B."/>
            <person name="Lipzen A."/>
            <person name="Chen C."/>
            <person name="Yan M."/>
            <person name="Daum C."/>
            <person name="Ng V."/>
            <person name="Clum A."/>
            <person name="Steindorff A."/>
            <person name="Ohm R.A."/>
            <person name="Martin F."/>
            <person name="Silar P."/>
            <person name="Natvig D.O."/>
            <person name="Lalanne C."/>
            <person name="Gautier V."/>
            <person name="Ament-Velasquez S.L."/>
            <person name="Kruys A."/>
            <person name="Hutchinson M.I."/>
            <person name="Powell A.J."/>
            <person name="Barry K."/>
            <person name="Miller A.N."/>
            <person name="Grigoriev I.V."/>
            <person name="Debuchy R."/>
            <person name="Gladieux P."/>
            <person name="Hiltunen Thoren M."/>
            <person name="Johannesson H."/>
        </authorList>
    </citation>
    <scope>NUCLEOTIDE SEQUENCE [LARGE SCALE GENOMIC DNA]</scope>
    <source>
        <strain evidence="2">CBS 340.73</strain>
    </source>
</reference>
<dbReference type="EMBL" id="MU853800">
    <property type="protein sequence ID" value="KAK3940168.1"/>
    <property type="molecule type" value="Genomic_DNA"/>
</dbReference>